<comment type="caution">
    <text evidence="1">The sequence shown here is derived from an EMBL/GenBank/DDBJ whole genome shotgun (WGS) entry which is preliminary data.</text>
</comment>
<evidence type="ECO:0000313" key="1">
    <source>
        <dbReference type="EMBL" id="CAB5316140.1"/>
    </source>
</evidence>
<name>A0A915YRF7_9GLOM</name>
<dbReference type="AlphaFoldDB" id="A0A915YRF7"/>
<gene>
    <name evidence="1" type="ORF">CHRIB12_LOCUS1911</name>
</gene>
<proteinExistence type="predicted"/>
<dbReference type="Proteomes" id="UP000684084">
    <property type="component" value="Unassembled WGS sequence"/>
</dbReference>
<organism evidence="1 2">
    <name type="scientific">Rhizophagus irregularis</name>
    <dbReference type="NCBI Taxonomy" id="588596"/>
    <lineage>
        <taxon>Eukaryota</taxon>
        <taxon>Fungi</taxon>
        <taxon>Fungi incertae sedis</taxon>
        <taxon>Mucoromycota</taxon>
        <taxon>Glomeromycotina</taxon>
        <taxon>Glomeromycetes</taxon>
        <taxon>Glomerales</taxon>
        <taxon>Glomeraceae</taxon>
        <taxon>Rhizophagus</taxon>
    </lineage>
</organism>
<evidence type="ECO:0000313" key="2">
    <source>
        <dbReference type="Proteomes" id="UP000684084"/>
    </source>
</evidence>
<reference evidence="1" key="1">
    <citation type="submission" date="2020-05" db="EMBL/GenBank/DDBJ databases">
        <authorList>
            <person name="Rincon C."/>
            <person name="Sanders R I."/>
            <person name="Robbins C."/>
            <person name="Chaturvedi A."/>
        </authorList>
    </citation>
    <scope>NUCLEOTIDE SEQUENCE</scope>
    <source>
        <strain evidence="1">CHB12</strain>
    </source>
</reference>
<protein>
    <submittedName>
        <fullName evidence="1">Uncharacterized protein</fullName>
    </submittedName>
</protein>
<dbReference type="EMBL" id="CAGKOT010000002">
    <property type="protein sequence ID" value="CAB5316140.1"/>
    <property type="molecule type" value="Genomic_DNA"/>
</dbReference>
<accession>A0A915YRF7</accession>
<dbReference type="OrthoDB" id="2447403at2759"/>
<sequence length="72" mass="8150">MTGISKLSLQNKIMGITTDNAANNLTFIDALAKNNNILKELDDRFLSQLRTLLGKIHYSPQRQEKLSSNYLL</sequence>